<sequence>MIIQLNHHDTKLAREAHHLDNMENTRCTLFGGWPPSRLPTEDNLARFLKRVAWNYGVDSSHPNFDPNLVLIASDFNGVVAYMTTERGETVDVSRLHESTPFDEVKSSILLSIDPSILNYRLIKTHHRLTFDIISQHPDTRYRGEDDGPYFRYTATNGYEIFSRSRMDIHTERVWLLGAKDNRRSGTIPYSDNAKRDRCAYEYHSALSEWILKWKQGGLESWR</sequence>
<dbReference type="EMBL" id="PP179332">
    <property type="protein sequence ID" value="XAI71173.1"/>
    <property type="molecule type" value="Genomic_DNA"/>
</dbReference>
<name>A0AAU6W3U5_9VIRU</name>
<organism evidence="1">
    <name type="scientific">Pseudomonas phage Cygsa01</name>
    <dbReference type="NCBI Taxonomy" id="3138529"/>
    <lineage>
        <taxon>Viruses</taxon>
    </lineage>
</organism>
<accession>A0AAU6W3U5</accession>
<evidence type="ECO:0000313" key="1">
    <source>
        <dbReference type="EMBL" id="XAI71173.1"/>
    </source>
</evidence>
<protein>
    <submittedName>
        <fullName evidence="1">Uncharacterized protein</fullName>
    </submittedName>
</protein>
<proteinExistence type="predicted"/>
<reference evidence="1" key="1">
    <citation type="journal article" date="2024" name="J. Gen. Virol.">
        <title>Novel phages of Pseudomonas syringae unveil numerous potential auxiliary metabolic genes.</title>
        <authorList>
            <person name="Feltin C."/>
            <person name="Garneau J.R."/>
            <person name="Morris C.E."/>
            <person name="Berard A."/>
            <person name="Torres-Barcelo C."/>
        </authorList>
    </citation>
    <scope>NUCLEOTIDE SEQUENCE</scope>
</reference>
<gene>
    <name evidence="1" type="ORF">Cygsa01_00127</name>
</gene>